<keyword evidence="1" id="KW-0472">Membrane</keyword>
<dbReference type="AlphaFoldDB" id="A0A839QQ25"/>
<dbReference type="Proteomes" id="UP000523000">
    <property type="component" value="Unassembled WGS sequence"/>
</dbReference>
<keyword evidence="1" id="KW-0812">Transmembrane</keyword>
<protein>
    <recommendedName>
        <fullName evidence="4">DUF2516 family protein</fullName>
    </recommendedName>
</protein>
<evidence type="ECO:0000313" key="2">
    <source>
        <dbReference type="EMBL" id="MBB2995352.1"/>
    </source>
</evidence>
<evidence type="ECO:0008006" key="4">
    <source>
        <dbReference type="Google" id="ProtNLM"/>
    </source>
</evidence>
<organism evidence="2 3">
    <name type="scientific">Paeniglutamicibacter cryotolerans</name>
    <dbReference type="NCBI Taxonomy" id="670079"/>
    <lineage>
        <taxon>Bacteria</taxon>
        <taxon>Bacillati</taxon>
        <taxon>Actinomycetota</taxon>
        <taxon>Actinomycetes</taxon>
        <taxon>Micrococcales</taxon>
        <taxon>Micrococcaceae</taxon>
        <taxon>Paeniglutamicibacter</taxon>
    </lineage>
</organism>
<proteinExistence type="predicted"/>
<dbReference type="InterPro" id="IPR019662">
    <property type="entry name" value="DUF2516"/>
</dbReference>
<gene>
    <name evidence="2" type="ORF">E9229_001543</name>
</gene>
<name>A0A839QQ25_9MICC</name>
<comment type="caution">
    <text evidence="2">The sequence shown here is derived from an EMBL/GenBank/DDBJ whole genome shotgun (WGS) entry which is preliminary data.</text>
</comment>
<evidence type="ECO:0000256" key="1">
    <source>
        <dbReference type="SAM" id="Phobius"/>
    </source>
</evidence>
<sequence length="101" mass="10988">MNLALIFEFYLMLALSVVALLLALWAFIDCLRRAATNFQREGKRTKTFWLAMTGVSAVVCLFSLQFTGGGGFLQLIAACIASVYLADVKPAVGGGGKRYPY</sequence>
<keyword evidence="1" id="KW-1133">Transmembrane helix</keyword>
<reference evidence="2 3" key="1">
    <citation type="submission" date="2020-08" db="EMBL/GenBank/DDBJ databases">
        <title>Sequencing the genomes of 1000 actinobacteria strains.</title>
        <authorList>
            <person name="Klenk H.-P."/>
        </authorList>
    </citation>
    <scope>NUCLEOTIDE SEQUENCE [LARGE SCALE GENOMIC DNA]</scope>
    <source>
        <strain evidence="2 3">DSM 22826</strain>
    </source>
</reference>
<dbReference type="EMBL" id="JACHVS010000001">
    <property type="protein sequence ID" value="MBB2995352.1"/>
    <property type="molecule type" value="Genomic_DNA"/>
</dbReference>
<dbReference type="RefSeq" id="WP_183510628.1">
    <property type="nucleotide sequence ID" value="NZ_BAABGK010000022.1"/>
</dbReference>
<dbReference type="Pfam" id="PF10724">
    <property type="entry name" value="DUF2516"/>
    <property type="match status" value="1"/>
</dbReference>
<feature type="transmembrane region" description="Helical" evidence="1">
    <location>
        <begin position="6"/>
        <end position="28"/>
    </location>
</feature>
<feature type="transmembrane region" description="Helical" evidence="1">
    <location>
        <begin position="48"/>
        <end position="66"/>
    </location>
</feature>
<accession>A0A839QQ25</accession>
<keyword evidence="3" id="KW-1185">Reference proteome</keyword>
<evidence type="ECO:0000313" key="3">
    <source>
        <dbReference type="Proteomes" id="UP000523000"/>
    </source>
</evidence>